<dbReference type="Gene3D" id="3.40.1350.10">
    <property type="match status" value="1"/>
</dbReference>
<feature type="domain" description="Restriction endonuclease type IV Mrr" evidence="2">
    <location>
        <begin position="49"/>
        <end position="164"/>
    </location>
</feature>
<dbReference type="EMBL" id="MGDB01000038">
    <property type="protein sequence ID" value="OGL42569.1"/>
    <property type="molecule type" value="Genomic_DNA"/>
</dbReference>
<dbReference type="GO" id="GO:0003677">
    <property type="term" value="F:DNA binding"/>
    <property type="evidence" value="ECO:0007669"/>
    <property type="project" value="InterPro"/>
</dbReference>
<evidence type="ECO:0000313" key="3">
    <source>
        <dbReference type="EMBL" id="OGL42569.1"/>
    </source>
</evidence>
<feature type="transmembrane region" description="Helical" evidence="1">
    <location>
        <begin position="6"/>
        <end position="22"/>
    </location>
</feature>
<keyword evidence="1" id="KW-0472">Membrane</keyword>
<dbReference type="InterPro" id="IPR007560">
    <property type="entry name" value="Restrct_endonuc_IV_Mrr"/>
</dbReference>
<evidence type="ECO:0000259" key="2">
    <source>
        <dbReference type="Pfam" id="PF04471"/>
    </source>
</evidence>
<keyword evidence="1" id="KW-1133">Transmembrane helix</keyword>
<sequence>MMIFVISFGAILIGFLLIFLLINKKSFQETPENEFYSEANSPELKMLIAMQGQEFRGLMRRLLSKLGFEIEEMTILDSGGVDFLVFEHHPVKGGRFVIHCISAKENKVIDSTDIINLLDNVKGESALKGILITPHFFTRESLNAAAAAGTQLELINGKRLTKLLKEFGLFELKSGNSGNSSN</sequence>
<dbReference type="Pfam" id="PF04471">
    <property type="entry name" value="Mrr_cat"/>
    <property type="match status" value="1"/>
</dbReference>
<evidence type="ECO:0000313" key="4">
    <source>
        <dbReference type="Proteomes" id="UP000178526"/>
    </source>
</evidence>
<dbReference type="GO" id="GO:0015666">
    <property type="term" value="F:restriction endodeoxyribonuclease activity"/>
    <property type="evidence" value="ECO:0007669"/>
    <property type="project" value="TreeGrafter"/>
</dbReference>
<comment type="caution">
    <text evidence="3">The sequence shown here is derived from an EMBL/GenBank/DDBJ whole genome shotgun (WGS) entry which is preliminary data.</text>
</comment>
<dbReference type="GO" id="GO:0009307">
    <property type="term" value="P:DNA restriction-modification system"/>
    <property type="evidence" value="ECO:0007669"/>
    <property type="project" value="InterPro"/>
</dbReference>
<keyword evidence="1" id="KW-0812">Transmembrane</keyword>
<protein>
    <recommendedName>
        <fullName evidence="2">Restriction endonuclease type IV Mrr domain-containing protein</fullName>
    </recommendedName>
</protein>
<name>A0A1F7RLZ0_9BACT</name>
<gene>
    <name evidence="3" type="ORF">A2042_09370</name>
</gene>
<organism evidence="3 4">
    <name type="scientific">Candidatus Schekmanbacteria bacterium GWA2_38_11</name>
    <dbReference type="NCBI Taxonomy" id="1817876"/>
    <lineage>
        <taxon>Bacteria</taxon>
        <taxon>Candidatus Schekmaniibacteriota</taxon>
    </lineage>
</organism>
<dbReference type="AlphaFoldDB" id="A0A1F7RLZ0"/>
<evidence type="ECO:0000256" key="1">
    <source>
        <dbReference type="SAM" id="Phobius"/>
    </source>
</evidence>
<reference evidence="3 4" key="1">
    <citation type="journal article" date="2016" name="Nat. Commun.">
        <title>Thousands of microbial genomes shed light on interconnected biogeochemical processes in an aquifer system.</title>
        <authorList>
            <person name="Anantharaman K."/>
            <person name="Brown C.T."/>
            <person name="Hug L.A."/>
            <person name="Sharon I."/>
            <person name="Castelle C.J."/>
            <person name="Probst A.J."/>
            <person name="Thomas B.C."/>
            <person name="Singh A."/>
            <person name="Wilkins M.J."/>
            <person name="Karaoz U."/>
            <person name="Brodie E.L."/>
            <person name="Williams K.H."/>
            <person name="Hubbard S.S."/>
            <person name="Banfield J.F."/>
        </authorList>
    </citation>
    <scope>NUCLEOTIDE SEQUENCE [LARGE SCALE GENOMIC DNA]</scope>
</reference>
<dbReference type="InterPro" id="IPR011856">
    <property type="entry name" value="tRNA_endonuc-like_dom_sf"/>
</dbReference>
<proteinExistence type="predicted"/>
<dbReference type="PANTHER" id="PTHR30015">
    <property type="entry name" value="MRR RESTRICTION SYSTEM PROTEIN"/>
    <property type="match status" value="1"/>
</dbReference>
<dbReference type="PANTHER" id="PTHR30015:SF7">
    <property type="entry name" value="TYPE IV METHYL-DIRECTED RESTRICTION ENZYME ECOKMRR"/>
    <property type="match status" value="1"/>
</dbReference>
<dbReference type="Proteomes" id="UP000178526">
    <property type="component" value="Unassembled WGS sequence"/>
</dbReference>
<accession>A0A1F7RLZ0</accession>
<dbReference type="InterPro" id="IPR052906">
    <property type="entry name" value="Type_IV_Methyl-Rstrct_Enzyme"/>
</dbReference>